<dbReference type="InterPro" id="IPR050210">
    <property type="entry name" value="tRNA_Adenine-N(6)_MTase"/>
</dbReference>
<accession>A0A1L8SQD7</accession>
<feature type="domain" description="Methyltransferase small" evidence="1">
    <location>
        <begin position="27"/>
        <end position="139"/>
    </location>
</feature>
<evidence type="ECO:0000259" key="1">
    <source>
        <dbReference type="Pfam" id="PF05175"/>
    </source>
</evidence>
<dbReference type="PROSITE" id="PS00092">
    <property type="entry name" value="N6_MTASE"/>
    <property type="match status" value="1"/>
</dbReference>
<dbReference type="InterPro" id="IPR002052">
    <property type="entry name" value="DNA_methylase_N6_adenine_CS"/>
</dbReference>
<dbReference type="PANTHER" id="PTHR47739:SF1">
    <property type="entry name" value="TRNA1(VAL) (ADENINE(37)-N6)-METHYLTRANSFERASE"/>
    <property type="match status" value="1"/>
</dbReference>
<evidence type="ECO:0000313" key="3">
    <source>
        <dbReference type="Proteomes" id="UP000183700"/>
    </source>
</evidence>
<dbReference type="GO" id="GO:0003676">
    <property type="term" value="F:nucleic acid binding"/>
    <property type="evidence" value="ECO:0007669"/>
    <property type="project" value="InterPro"/>
</dbReference>
<evidence type="ECO:0000313" key="2">
    <source>
        <dbReference type="EMBL" id="OJG34297.1"/>
    </source>
</evidence>
<dbReference type="EMBL" id="JXKM01000014">
    <property type="protein sequence ID" value="OJG34297.1"/>
    <property type="molecule type" value="Genomic_DNA"/>
</dbReference>
<dbReference type="AlphaFoldDB" id="A0A1L8SQD7"/>
<gene>
    <name evidence="2" type="ORF">RV00_GL000829</name>
</gene>
<keyword evidence="2" id="KW-0489">Methyltransferase</keyword>
<keyword evidence="2" id="KW-0808">Transferase</keyword>
<dbReference type="Proteomes" id="UP000183700">
    <property type="component" value="Unassembled WGS sequence"/>
</dbReference>
<name>A0A1L8SQD7_9ENTE</name>
<dbReference type="InterPro" id="IPR029063">
    <property type="entry name" value="SAM-dependent_MTases_sf"/>
</dbReference>
<dbReference type="STRING" id="319970.RV00_GL000829"/>
<reference evidence="2 3" key="1">
    <citation type="submission" date="2014-12" db="EMBL/GenBank/DDBJ databases">
        <title>Draft genome sequences of 29 type strains of Enterococci.</title>
        <authorList>
            <person name="Zhong Z."/>
            <person name="Sun Z."/>
            <person name="Liu W."/>
            <person name="Zhang W."/>
            <person name="Zhang H."/>
        </authorList>
    </citation>
    <scope>NUCLEOTIDE SEQUENCE [LARGE SCALE GENOMIC DNA]</scope>
    <source>
        <strain evidence="2 3">DSM 22802</strain>
    </source>
</reference>
<dbReference type="GO" id="GO:0008170">
    <property type="term" value="F:N-methyltransferase activity"/>
    <property type="evidence" value="ECO:0007669"/>
    <property type="project" value="UniProtKB-ARBA"/>
</dbReference>
<dbReference type="Pfam" id="PF05175">
    <property type="entry name" value="MTS"/>
    <property type="match status" value="1"/>
</dbReference>
<protein>
    <submittedName>
        <fullName evidence="2">Methyltransferase</fullName>
    </submittedName>
</protein>
<dbReference type="PANTHER" id="PTHR47739">
    <property type="entry name" value="TRNA1(VAL) (ADENINE(37)-N6)-METHYLTRANSFERASE"/>
    <property type="match status" value="1"/>
</dbReference>
<keyword evidence="3" id="KW-1185">Reference proteome</keyword>
<dbReference type="Gene3D" id="3.40.50.150">
    <property type="entry name" value="Vaccinia Virus protein VP39"/>
    <property type="match status" value="1"/>
</dbReference>
<proteinExistence type="predicted"/>
<organism evidence="2 3">
    <name type="scientific">Enterococcus devriesei</name>
    <dbReference type="NCBI Taxonomy" id="319970"/>
    <lineage>
        <taxon>Bacteria</taxon>
        <taxon>Bacillati</taxon>
        <taxon>Bacillota</taxon>
        <taxon>Bacilli</taxon>
        <taxon>Lactobacillales</taxon>
        <taxon>Enterococcaceae</taxon>
        <taxon>Enterococcus</taxon>
    </lineage>
</organism>
<dbReference type="InterPro" id="IPR007848">
    <property type="entry name" value="Small_mtfrase_dom"/>
</dbReference>
<sequence>MIFLRGQLKLLKKGERIDQLYAEDIQIIQSSEVFSFSIDAVLLANFARAPKYGKIIDLCAGNGAVGLFLSRKTSASIDQIELQPRLADMGQRSIALNHLENQLTMHELDLKNTFDFFRADSTDLVVCNPPYFKELPTSKKNPNPHLAIARHEIHATLADVVQVSAKLLKMNGRFTMVHRPDRFLEIVDCLRANRIAPKRIQFVYPKPGKEANVLLIEGIKDGKKDGLRFLPPLYTYDDSGSYSPALQEMLYGN</sequence>
<dbReference type="SUPFAM" id="SSF53335">
    <property type="entry name" value="S-adenosyl-L-methionine-dependent methyltransferases"/>
    <property type="match status" value="1"/>
</dbReference>
<dbReference type="GO" id="GO:0008757">
    <property type="term" value="F:S-adenosylmethionine-dependent methyltransferase activity"/>
    <property type="evidence" value="ECO:0007669"/>
    <property type="project" value="UniProtKB-ARBA"/>
</dbReference>
<dbReference type="GO" id="GO:0032259">
    <property type="term" value="P:methylation"/>
    <property type="evidence" value="ECO:0007669"/>
    <property type="project" value="UniProtKB-KW"/>
</dbReference>
<comment type="caution">
    <text evidence="2">The sequence shown here is derived from an EMBL/GenBank/DDBJ whole genome shotgun (WGS) entry which is preliminary data.</text>
</comment>
<dbReference type="CDD" id="cd02440">
    <property type="entry name" value="AdoMet_MTases"/>
    <property type="match status" value="1"/>
</dbReference>